<dbReference type="EMBL" id="JAYMYQ010000008">
    <property type="protein sequence ID" value="KAK7314551.1"/>
    <property type="molecule type" value="Genomic_DNA"/>
</dbReference>
<proteinExistence type="predicted"/>
<keyword evidence="2" id="KW-1185">Reference proteome</keyword>
<comment type="caution">
    <text evidence="1">The sequence shown here is derived from an EMBL/GenBank/DDBJ whole genome shotgun (WGS) entry which is preliminary data.</text>
</comment>
<accession>A0AAN9KD44</accession>
<evidence type="ECO:0000313" key="1">
    <source>
        <dbReference type="EMBL" id="KAK7314551.1"/>
    </source>
</evidence>
<organism evidence="1 2">
    <name type="scientific">Canavalia gladiata</name>
    <name type="common">Sword bean</name>
    <name type="synonym">Dolichos gladiatus</name>
    <dbReference type="NCBI Taxonomy" id="3824"/>
    <lineage>
        <taxon>Eukaryota</taxon>
        <taxon>Viridiplantae</taxon>
        <taxon>Streptophyta</taxon>
        <taxon>Embryophyta</taxon>
        <taxon>Tracheophyta</taxon>
        <taxon>Spermatophyta</taxon>
        <taxon>Magnoliopsida</taxon>
        <taxon>eudicotyledons</taxon>
        <taxon>Gunneridae</taxon>
        <taxon>Pentapetalae</taxon>
        <taxon>rosids</taxon>
        <taxon>fabids</taxon>
        <taxon>Fabales</taxon>
        <taxon>Fabaceae</taxon>
        <taxon>Papilionoideae</taxon>
        <taxon>50 kb inversion clade</taxon>
        <taxon>NPAAA clade</taxon>
        <taxon>indigoferoid/millettioid clade</taxon>
        <taxon>Phaseoleae</taxon>
        <taxon>Canavalia</taxon>
    </lineage>
</organism>
<gene>
    <name evidence="1" type="ORF">VNO77_33077</name>
</gene>
<sequence length="108" mass="11818">MSACLIVQIHEPSIPFLFSNIQRNDCLKFQCLTQFVIAMMLRTVLSEIISVGLGNKAGVGSFTFKTTVLPPPLLGARLVVLKLKDPVSQGSRMHEMTALASTQPFVLD</sequence>
<name>A0AAN9KD44_CANGL</name>
<reference evidence="1 2" key="1">
    <citation type="submission" date="2024-01" db="EMBL/GenBank/DDBJ databases">
        <title>The genomes of 5 underutilized Papilionoideae crops provide insights into root nodulation and disease resistanc.</title>
        <authorList>
            <person name="Jiang F."/>
        </authorList>
    </citation>
    <scope>NUCLEOTIDE SEQUENCE [LARGE SCALE GENOMIC DNA]</scope>
    <source>
        <strain evidence="1">LVBAO_FW01</strain>
        <tissue evidence="1">Leaves</tissue>
    </source>
</reference>
<dbReference type="AlphaFoldDB" id="A0AAN9KD44"/>
<dbReference type="Proteomes" id="UP001367508">
    <property type="component" value="Unassembled WGS sequence"/>
</dbReference>
<evidence type="ECO:0000313" key="2">
    <source>
        <dbReference type="Proteomes" id="UP001367508"/>
    </source>
</evidence>
<protein>
    <submittedName>
        <fullName evidence="1">Uncharacterized protein</fullName>
    </submittedName>
</protein>